<dbReference type="PANTHER" id="PTHR46599:SF3">
    <property type="entry name" value="PIGGYBAC TRANSPOSABLE ELEMENT-DERIVED PROTEIN 4"/>
    <property type="match status" value="1"/>
</dbReference>
<name>D2A2P8_TRICA</name>
<evidence type="ECO:0000259" key="3">
    <source>
        <dbReference type="Pfam" id="PF13843"/>
    </source>
</evidence>
<evidence type="ECO:0000259" key="2">
    <source>
        <dbReference type="Pfam" id="PF13842"/>
    </source>
</evidence>
<dbReference type="InterPro" id="IPR032718">
    <property type="entry name" value="PGBD4_Znf_C"/>
</dbReference>
<dbReference type="HOGENOM" id="CLU_013052_3_2_1"/>
<dbReference type="Proteomes" id="UP000007266">
    <property type="component" value="Linkage group 4"/>
</dbReference>
<reference evidence="4 5" key="1">
    <citation type="journal article" date="2008" name="Nature">
        <title>The genome of the model beetle and pest Tribolium castaneum.</title>
        <authorList>
            <consortium name="Tribolium Genome Sequencing Consortium"/>
            <person name="Richards S."/>
            <person name="Gibbs R.A."/>
            <person name="Weinstock G.M."/>
            <person name="Brown S.J."/>
            <person name="Denell R."/>
            <person name="Beeman R.W."/>
            <person name="Gibbs R."/>
            <person name="Beeman R.W."/>
            <person name="Brown S.J."/>
            <person name="Bucher G."/>
            <person name="Friedrich M."/>
            <person name="Grimmelikhuijzen C.J."/>
            <person name="Klingler M."/>
            <person name="Lorenzen M."/>
            <person name="Richards S."/>
            <person name="Roth S."/>
            <person name="Schroder R."/>
            <person name="Tautz D."/>
            <person name="Zdobnov E.M."/>
            <person name="Muzny D."/>
            <person name="Gibbs R.A."/>
            <person name="Weinstock G.M."/>
            <person name="Attaway T."/>
            <person name="Bell S."/>
            <person name="Buhay C.J."/>
            <person name="Chandrabose M.N."/>
            <person name="Chavez D."/>
            <person name="Clerk-Blankenburg K.P."/>
            <person name="Cree A."/>
            <person name="Dao M."/>
            <person name="Davis C."/>
            <person name="Chacko J."/>
            <person name="Dinh H."/>
            <person name="Dugan-Rocha S."/>
            <person name="Fowler G."/>
            <person name="Garner T.T."/>
            <person name="Garnes J."/>
            <person name="Gnirke A."/>
            <person name="Hawes A."/>
            <person name="Hernandez J."/>
            <person name="Hines S."/>
            <person name="Holder M."/>
            <person name="Hume J."/>
            <person name="Jhangiani S.N."/>
            <person name="Joshi V."/>
            <person name="Khan Z.M."/>
            <person name="Jackson L."/>
            <person name="Kovar C."/>
            <person name="Kowis A."/>
            <person name="Lee S."/>
            <person name="Lewis L.R."/>
            <person name="Margolis J."/>
            <person name="Morgan M."/>
            <person name="Nazareth L.V."/>
            <person name="Nguyen N."/>
            <person name="Okwuonu G."/>
            <person name="Parker D."/>
            <person name="Richards S."/>
            <person name="Ruiz S.J."/>
            <person name="Santibanez J."/>
            <person name="Savard J."/>
            <person name="Scherer S.E."/>
            <person name="Schneider B."/>
            <person name="Sodergren E."/>
            <person name="Tautz D."/>
            <person name="Vattahil S."/>
            <person name="Villasana D."/>
            <person name="White C.S."/>
            <person name="Wright R."/>
            <person name="Park Y."/>
            <person name="Beeman R.W."/>
            <person name="Lord J."/>
            <person name="Oppert B."/>
            <person name="Lorenzen M."/>
            <person name="Brown S."/>
            <person name="Wang L."/>
            <person name="Savard J."/>
            <person name="Tautz D."/>
            <person name="Richards S."/>
            <person name="Weinstock G."/>
            <person name="Gibbs R.A."/>
            <person name="Liu Y."/>
            <person name="Worley K."/>
            <person name="Weinstock G."/>
            <person name="Elsik C.G."/>
            <person name="Reese J.T."/>
            <person name="Elhaik E."/>
            <person name="Landan G."/>
            <person name="Graur D."/>
            <person name="Arensburger P."/>
            <person name="Atkinson P."/>
            <person name="Beeman R.W."/>
            <person name="Beidler J."/>
            <person name="Brown S.J."/>
            <person name="Demuth J.P."/>
            <person name="Drury D.W."/>
            <person name="Du Y.Z."/>
            <person name="Fujiwara H."/>
            <person name="Lorenzen M."/>
            <person name="Maselli V."/>
            <person name="Osanai M."/>
            <person name="Park Y."/>
            <person name="Robertson H.M."/>
            <person name="Tu Z."/>
            <person name="Wang J.J."/>
            <person name="Wang S."/>
            <person name="Richards S."/>
            <person name="Song H."/>
            <person name="Zhang L."/>
            <person name="Sodergren E."/>
            <person name="Werner D."/>
            <person name="Stanke M."/>
            <person name="Morgenstern B."/>
            <person name="Solovyev V."/>
            <person name="Kosarev P."/>
            <person name="Brown G."/>
            <person name="Chen H.C."/>
            <person name="Ermolaeva O."/>
            <person name="Hlavina W."/>
            <person name="Kapustin Y."/>
            <person name="Kiryutin B."/>
            <person name="Kitts P."/>
            <person name="Maglott D."/>
            <person name="Pruitt K."/>
            <person name="Sapojnikov V."/>
            <person name="Souvorov A."/>
            <person name="Mackey A.J."/>
            <person name="Waterhouse R.M."/>
            <person name="Wyder S."/>
            <person name="Zdobnov E.M."/>
            <person name="Zdobnov E.M."/>
            <person name="Wyder S."/>
            <person name="Kriventseva E.V."/>
            <person name="Kadowaki T."/>
            <person name="Bork P."/>
            <person name="Aranda M."/>
            <person name="Bao R."/>
            <person name="Beermann A."/>
            <person name="Berns N."/>
            <person name="Bolognesi R."/>
            <person name="Bonneton F."/>
            <person name="Bopp D."/>
            <person name="Brown S.J."/>
            <person name="Bucher G."/>
            <person name="Butts T."/>
            <person name="Chaumot A."/>
            <person name="Denell R.E."/>
            <person name="Ferrier D.E."/>
            <person name="Friedrich M."/>
            <person name="Gordon C.M."/>
            <person name="Jindra M."/>
            <person name="Klingler M."/>
            <person name="Lan Q."/>
            <person name="Lattorff H.M."/>
            <person name="Laudet V."/>
            <person name="von Levetsow C."/>
            <person name="Liu Z."/>
            <person name="Lutz R."/>
            <person name="Lynch J.A."/>
            <person name="da Fonseca R.N."/>
            <person name="Posnien N."/>
            <person name="Reuter R."/>
            <person name="Roth S."/>
            <person name="Savard J."/>
            <person name="Schinko J.B."/>
            <person name="Schmitt C."/>
            <person name="Schoppmeier M."/>
            <person name="Schroder R."/>
            <person name="Shippy T.D."/>
            <person name="Simonnet F."/>
            <person name="Marques-Souza H."/>
            <person name="Tautz D."/>
            <person name="Tomoyasu Y."/>
            <person name="Trauner J."/>
            <person name="Van der Zee M."/>
            <person name="Vervoort M."/>
            <person name="Wittkopp N."/>
            <person name="Wimmer E.A."/>
            <person name="Yang X."/>
            <person name="Jones A.K."/>
            <person name="Sattelle D.B."/>
            <person name="Ebert P.R."/>
            <person name="Nelson D."/>
            <person name="Scott J.G."/>
            <person name="Beeman R.W."/>
            <person name="Muthukrishnan S."/>
            <person name="Kramer K.J."/>
            <person name="Arakane Y."/>
            <person name="Beeman R.W."/>
            <person name="Zhu Q."/>
            <person name="Hogenkamp D."/>
            <person name="Dixit R."/>
            <person name="Oppert B."/>
            <person name="Jiang H."/>
            <person name="Zou Z."/>
            <person name="Marshall J."/>
            <person name="Elpidina E."/>
            <person name="Vinokurov K."/>
            <person name="Oppert C."/>
            <person name="Zou Z."/>
            <person name="Evans J."/>
            <person name="Lu Z."/>
            <person name="Zhao P."/>
            <person name="Sumathipala N."/>
            <person name="Altincicek B."/>
            <person name="Vilcinskas A."/>
            <person name="Williams M."/>
            <person name="Hultmark D."/>
            <person name="Hetru C."/>
            <person name="Jiang H."/>
            <person name="Grimmelikhuijzen C.J."/>
            <person name="Hauser F."/>
            <person name="Cazzamali G."/>
            <person name="Williamson M."/>
            <person name="Park Y."/>
            <person name="Li B."/>
            <person name="Tanaka Y."/>
            <person name="Predel R."/>
            <person name="Neupert S."/>
            <person name="Schachtner J."/>
            <person name="Verleyen P."/>
            <person name="Raible F."/>
            <person name="Bork P."/>
            <person name="Friedrich M."/>
            <person name="Walden K.K."/>
            <person name="Robertson H.M."/>
            <person name="Angeli S."/>
            <person name="Foret S."/>
            <person name="Bucher G."/>
            <person name="Schuetz S."/>
            <person name="Maleszka R."/>
            <person name="Wimmer E.A."/>
            <person name="Beeman R.W."/>
            <person name="Lorenzen M."/>
            <person name="Tomoyasu Y."/>
            <person name="Miller S.C."/>
            <person name="Grossmann D."/>
            <person name="Bucher G."/>
        </authorList>
    </citation>
    <scope>NUCLEOTIDE SEQUENCE [LARGE SCALE GENOMIC DNA]</scope>
    <source>
        <strain evidence="4 5">Georgia GA2</strain>
    </source>
</reference>
<dbReference type="Pfam" id="PF13842">
    <property type="entry name" value="zf-Tnp_2"/>
    <property type="match status" value="1"/>
</dbReference>
<dbReference type="InParanoid" id="D2A2P8"/>
<dbReference type="STRING" id="7070.D2A2P8"/>
<dbReference type="EMBL" id="KQ971338">
    <property type="protein sequence ID" value="EFA01473.1"/>
    <property type="molecule type" value="Genomic_DNA"/>
</dbReference>
<evidence type="ECO:0000256" key="1">
    <source>
        <dbReference type="SAM" id="MobiDB-lite"/>
    </source>
</evidence>
<dbReference type="eggNOG" id="ENOG502QWHD">
    <property type="taxonomic scope" value="Eukaryota"/>
</dbReference>
<evidence type="ECO:0000313" key="5">
    <source>
        <dbReference type="Proteomes" id="UP000007266"/>
    </source>
</evidence>
<dbReference type="OrthoDB" id="6146839at2759"/>
<dbReference type="PANTHER" id="PTHR46599">
    <property type="entry name" value="PIGGYBAC TRANSPOSABLE ELEMENT-DERIVED PROTEIN 4"/>
    <property type="match status" value="1"/>
</dbReference>
<dbReference type="PhylomeDB" id="D2A2P8"/>
<dbReference type="OMA" id="VCANTTR"/>
<dbReference type="KEGG" id="tca:103312883"/>
<dbReference type="Pfam" id="PF13843">
    <property type="entry name" value="DDE_Tnp_1_7"/>
    <property type="match status" value="1"/>
</dbReference>
<feature type="domain" description="PiggyBac transposable element-derived protein 4 C-terminal zinc-finger" evidence="2">
    <location>
        <begin position="509"/>
        <end position="553"/>
    </location>
</feature>
<evidence type="ECO:0000313" key="4">
    <source>
        <dbReference type="EMBL" id="EFA01473.1"/>
    </source>
</evidence>
<sequence length="558" mass="64680">MAENDNYVGLSKEEVSALKELITTAESEEDSDIETELENVSDKSDQDITTDEDSDSSDLSIGVEIPQKRSRNDVFSWKSGRFCPTVYKFENETCGFHQPPSFLEHPKELDFFECYFTEELAVQIATETNHYFIYLKDTQGNFPNKSRLNQWVETDSNEIYLFLGVTMLISRNKKLKVNDCWSTDPLLHTPIFSKVMPRDRYLLLLRLLHFCDNTKQKKGERTFKIDLVMSFLSNRFKVLFTPFENLCIDESLVLWKERLSFKQYIKSKRHRFGVKMFVLCNVETDYILGFIVYTGSQTKIKPSDLGISGSVVLTLLEDYLDKGHNLYIDNWHSSPELALHLYQHKTNVCGTVRTNRRHMPKLPDPKVKGDIESQHTAEMMTGKVDRTSKEEVKKPTCIVDYNANMGSVDKVDMLLSSVECLRKTIKWYKKIFFHLVDLCMINAHAMYKVYTGNRTTLAHFQLEVIRQIVKKYAKIQKTSKKGRPSSGDNPLRLIGRHFPQKIPPVPGGKKTCQRICFVCKHTQRGVSRRRDTSYQCAECDKALCLIPCFEVYHTKQIF</sequence>
<dbReference type="InterPro" id="IPR029526">
    <property type="entry name" value="PGBD"/>
</dbReference>
<feature type="region of interest" description="Disordered" evidence="1">
    <location>
        <begin position="23"/>
        <end position="60"/>
    </location>
</feature>
<feature type="domain" description="PiggyBac transposable element-derived protein" evidence="3">
    <location>
        <begin position="110"/>
        <end position="384"/>
    </location>
</feature>
<feature type="compositionally biased region" description="Acidic residues" evidence="1">
    <location>
        <begin position="26"/>
        <end position="39"/>
    </location>
</feature>
<dbReference type="FunCoup" id="D2A2P8">
    <property type="interactions" value="42"/>
</dbReference>
<protein>
    <submittedName>
        <fullName evidence="4">PiggyBac transposable element-derived protein 4-like Protein</fullName>
    </submittedName>
</protein>
<proteinExistence type="predicted"/>
<organism evidence="4 5">
    <name type="scientific">Tribolium castaneum</name>
    <name type="common">Red flour beetle</name>
    <dbReference type="NCBI Taxonomy" id="7070"/>
    <lineage>
        <taxon>Eukaryota</taxon>
        <taxon>Metazoa</taxon>
        <taxon>Ecdysozoa</taxon>
        <taxon>Arthropoda</taxon>
        <taxon>Hexapoda</taxon>
        <taxon>Insecta</taxon>
        <taxon>Pterygota</taxon>
        <taxon>Neoptera</taxon>
        <taxon>Endopterygota</taxon>
        <taxon>Coleoptera</taxon>
        <taxon>Polyphaga</taxon>
        <taxon>Cucujiformia</taxon>
        <taxon>Tenebrionidae</taxon>
        <taxon>Tenebrionidae incertae sedis</taxon>
        <taxon>Tribolium</taxon>
    </lineage>
</organism>
<reference evidence="4 5" key="2">
    <citation type="journal article" date="2010" name="Nucleic Acids Res.">
        <title>BeetleBase in 2010: revisions to provide comprehensive genomic information for Tribolium castaneum.</title>
        <authorList>
            <person name="Kim H.S."/>
            <person name="Murphy T."/>
            <person name="Xia J."/>
            <person name="Caragea D."/>
            <person name="Park Y."/>
            <person name="Beeman R.W."/>
            <person name="Lorenzen M.D."/>
            <person name="Butcher S."/>
            <person name="Manak J.R."/>
            <person name="Brown S.J."/>
        </authorList>
    </citation>
    <scope>GENOME REANNOTATION</scope>
    <source>
        <strain evidence="4 5">Georgia GA2</strain>
    </source>
</reference>
<gene>
    <name evidence="4" type="primary">GLEAN_07022</name>
    <name evidence="4" type="ORF">TcasGA2_TC007022</name>
</gene>
<accession>D2A2P8</accession>
<dbReference type="AlphaFoldDB" id="D2A2P8"/>
<keyword evidence="5" id="KW-1185">Reference proteome</keyword>